<evidence type="ECO:0000313" key="2">
    <source>
        <dbReference type="EMBL" id="MDN4074477.1"/>
    </source>
</evidence>
<organism evidence="2 3">
    <name type="scientific">Fictibacillus terranigra</name>
    <dbReference type="NCBI Taxonomy" id="3058424"/>
    <lineage>
        <taxon>Bacteria</taxon>
        <taxon>Bacillati</taxon>
        <taxon>Bacillota</taxon>
        <taxon>Bacilli</taxon>
        <taxon>Bacillales</taxon>
        <taxon>Fictibacillaceae</taxon>
        <taxon>Fictibacillus</taxon>
    </lineage>
</organism>
<keyword evidence="1" id="KW-0812">Transmembrane</keyword>
<dbReference type="Proteomes" id="UP001168694">
    <property type="component" value="Unassembled WGS sequence"/>
</dbReference>
<dbReference type="RefSeq" id="WP_290400604.1">
    <property type="nucleotide sequence ID" value="NZ_JAUHLN010000003.1"/>
</dbReference>
<keyword evidence="3" id="KW-1185">Reference proteome</keyword>
<keyword evidence="1" id="KW-0472">Membrane</keyword>
<accession>A0ABT8E991</accession>
<proteinExistence type="predicted"/>
<feature type="transmembrane region" description="Helical" evidence="1">
    <location>
        <begin position="62"/>
        <end position="84"/>
    </location>
</feature>
<reference evidence="2" key="1">
    <citation type="submission" date="2023-06" db="EMBL/GenBank/DDBJ databases">
        <title>Draft Genome Sequences of Representative Paenibacillus Polymyxa, Bacillus cereus, Fictibacillus sp., and Brevibacillus agri Strains Isolated from Amazonian Dark Earth.</title>
        <authorList>
            <person name="Pellegrinetti T.A."/>
            <person name="Cunha I.C.M."/>
            <person name="Chaves M.G."/>
            <person name="Freitas A.S."/>
            <person name="Silva A.V.R."/>
            <person name="Tsai S.M."/>
            <person name="Mendes L.W."/>
        </authorList>
    </citation>
    <scope>NUCLEOTIDE SEQUENCE</scope>
    <source>
        <strain evidence="2">CENA-BCM004</strain>
    </source>
</reference>
<gene>
    <name evidence="2" type="ORF">QYF49_15965</name>
</gene>
<dbReference type="EMBL" id="JAUHLN010000003">
    <property type="protein sequence ID" value="MDN4074477.1"/>
    <property type="molecule type" value="Genomic_DNA"/>
</dbReference>
<keyword evidence="1" id="KW-1133">Transmembrane helix</keyword>
<evidence type="ECO:0000256" key="1">
    <source>
        <dbReference type="SAM" id="Phobius"/>
    </source>
</evidence>
<feature type="transmembrane region" description="Helical" evidence="1">
    <location>
        <begin position="24"/>
        <end position="50"/>
    </location>
</feature>
<name>A0ABT8E991_9BACL</name>
<sequence>MKRLIDFVWEGLTLQHLPASRFTVFYIVHYVFLFLFSMTLFIFSFSVLLLYKSIHAVPPFGIWAGILVSASAVCCIGFIGAAVFRKRSKQAPV</sequence>
<evidence type="ECO:0000313" key="3">
    <source>
        <dbReference type="Proteomes" id="UP001168694"/>
    </source>
</evidence>
<protein>
    <submittedName>
        <fullName evidence="2">Uncharacterized protein</fullName>
    </submittedName>
</protein>
<comment type="caution">
    <text evidence="2">The sequence shown here is derived from an EMBL/GenBank/DDBJ whole genome shotgun (WGS) entry which is preliminary data.</text>
</comment>